<reference evidence="3 4" key="1">
    <citation type="journal article" date="2011" name="PLoS Pathog.">
        <title>Endophytic Life Strategies Decoded by Genome and Transcriptome Analyses of the Mutualistic Root Symbiont Piriformospora indica.</title>
        <authorList>
            <person name="Zuccaro A."/>
            <person name="Lahrmann U."/>
            <person name="Guldener U."/>
            <person name="Langen G."/>
            <person name="Pfiffi S."/>
            <person name="Biedenkopf D."/>
            <person name="Wong P."/>
            <person name="Samans B."/>
            <person name="Grimm C."/>
            <person name="Basiewicz M."/>
            <person name="Murat C."/>
            <person name="Martin F."/>
            <person name="Kogel K.H."/>
        </authorList>
    </citation>
    <scope>NUCLEOTIDE SEQUENCE [LARGE SCALE GENOMIC DNA]</scope>
    <source>
        <strain evidence="3 4">DSM 11827</strain>
    </source>
</reference>
<feature type="transmembrane region" description="Helical" evidence="1">
    <location>
        <begin position="289"/>
        <end position="306"/>
    </location>
</feature>
<keyword evidence="1" id="KW-1133">Transmembrane helix</keyword>
<dbReference type="Proteomes" id="UP000007148">
    <property type="component" value="Unassembled WGS sequence"/>
</dbReference>
<comment type="caution">
    <text evidence="3">The sequence shown here is derived from an EMBL/GenBank/DDBJ whole genome shotgun (WGS) entry which is preliminary data.</text>
</comment>
<dbReference type="HOGENOM" id="CLU_057147_0_1_1"/>
<dbReference type="eggNOG" id="ENOG502R0UT">
    <property type="taxonomic scope" value="Eukaryota"/>
</dbReference>
<evidence type="ECO:0000256" key="2">
    <source>
        <dbReference type="SAM" id="SignalP"/>
    </source>
</evidence>
<feature type="signal peptide" evidence="2">
    <location>
        <begin position="1"/>
        <end position="20"/>
    </location>
</feature>
<keyword evidence="2" id="KW-0732">Signal</keyword>
<dbReference type="EMBL" id="CAFZ01000411">
    <property type="protein sequence ID" value="CCA75191.1"/>
    <property type="molecule type" value="Genomic_DNA"/>
</dbReference>
<dbReference type="AlphaFoldDB" id="G4TV48"/>
<organism evidence="3 4">
    <name type="scientific">Serendipita indica (strain DSM 11827)</name>
    <name type="common">Root endophyte fungus</name>
    <name type="synonym">Piriformospora indica</name>
    <dbReference type="NCBI Taxonomy" id="1109443"/>
    <lineage>
        <taxon>Eukaryota</taxon>
        <taxon>Fungi</taxon>
        <taxon>Dikarya</taxon>
        <taxon>Basidiomycota</taxon>
        <taxon>Agaricomycotina</taxon>
        <taxon>Agaricomycetes</taxon>
        <taxon>Sebacinales</taxon>
        <taxon>Serendipitaceae</taxon>
        <taxon>Serendipita</taxon>
    </lineage>
</organism>
<proteinExistence type="predicted"/>
<keyword evidence="4" id="KW-1185">Reference proteome</keyword>
<evidence type="ECO:0000313" key="3">
    <source>
        <dbReference type="EMBL" id="CCA75191.1"/>
    </source>
</evidence>
<evidence type="ECO:0000256" key="1">
    <source>
        <dbReference type="SAM" id="Phobius"/>
    </source>
</evidence>
<dbReference type="InParanoid" id="G4TV48"/>
<protein>
    <submittedName>
        <fullName evidence="3">Uncharacterized protein</fullName>
    </submittedName>
</protein>
<keyword evidence="1" id="KW-0812">Transmembrane</keyword>
<keyword evidence="1" id="KW-0472">Membrane</keyword>
<gene>
    <name evidence="3" type="ORF">PIIN_09175</name>
</gene>
<feature type="chain" id="PRO_5003468824" evidence="2">
    <location>
        <begin position="21"/>
        <end position="343"/>
    </location>
</feature>
<evidence type="ECO:0000313" key="4">
    <source>
        <dbReference type="Proteomes" id="UP000007148"/>
    </source>
</evidence>
<name>G4TV48_SERID</name>
<accession>G4TV48</accession>
<sequence>MLPLPVLVMSFLALTVPARGNKPQVRVTTSFANFDARIMDHWGGGGGATWTISNDSVHPFVGRQFGGAKMKQIMGTGAFGSGYPWDKDDPTTLSGRGFPFGTWPIWWGNDFMGTDEYNSTKDTIRPGGQLVTAPVQLIKAGSPFTNATEDEMYYILGDTQSVTFMMISFVTWCHVKPAWPTKFDPLSPNTPIRLENVFQYYRASSFALASTLYNNTFAQTSIANSTESSSLPGQVEYSDYRRCVDSVISNALPVMNKPPRVKNKSVTYGIFFGIFGIPMLVAAGYLLVFLWYLLACVWSLIVAIWEHKAVIFSSVRSRIEDAATRKARAKEQREAGLAYEAFP</sequence>
<dbReference type="OrthoDB" id="3365917at2759"/>